<dbReference type="Proteomes" id="UP000728185">
    <property type="component" value="Unassembled WGS sequence"/>
</dbReference>
<dbReference type="PANTHER" id="PTHR46641">
    <property type="entry name" value="FMRFAMIDE RECEPTOR-RELATED"/>
    <property type="match status" value="1"/>
</dbReference>
<dbReference type="AlphaFoldDB" id="A0A8E0RUE4"/>
<evidence type="ECO:0000313" key="4">
    <source>
        <dbReference type="Proteomes" id="UP000728185"/>
    </source>
</evidence>
<proteinExistence type="predicted"/>
<accession>A0A8E0RUE4</accession>
<name>A0A8E0RUE4_9TREM</name>
<sequence>MEFVDKLGELPTVEEALKMPYEQYLKHAKGILEFKEYCQMGLTESLDKVHDWCKHLNCLSFVDPCAPSMMNITENGTGFPTNLTTIDFDSSDSVNNASDFGVNSSLLYKNHSVFEFMQSFGYNKSKCYDDYLCDQPGTSGPNHGILGFTCFILCLYGIVSNLVLLPAYNIGLNRSGATVYLSAMSIFDVTYMVVSLLMVVSRYMSADFPTQMETYAQFSARFVPIGSPILLFCELTVVWLTVALLANRLLYLKFGFQSKCLCSQLQAVKSITALVLFGLAYASCKMLEYTLIKSDQMEVYRVVLTTIGCTSLYKNLMYHWLKVPLQMFLPYLSVGVLISVVVTKMLNLHKSKWKAVASLCNDTACACVCRTGVCGNDCQEGVANSTKWSRSQSPEIGLEKGVAGKTTNENTPVHDKQPTAKPLSGQPCETLDPIEEELAYLYFELPQVDETREHANVITAVCIGLLLIIFKIPKFILHVLSTEDYVTYNPTTFALVDQFLDTIFAACKPTVCILVGAHFRRALIAPRCCYPMAQEMTTIPVEKSCSKVDELQLAERSSVRRKFPSAVGDEPVA</sequence>
<evidence type="ECO:0000313" key="3">
    <source>
        <dbReference type="EMBL" id="KAA0194052.1"/>
    </source>
</evidence>
<feature type="transmembrane region" description="Helical" evidence="2">
    <location>
        <begin position="328"/>
        <end position="346"/>
    </location>
</feature>
<evidence type="ECO:0008006" key="5">
    <source>
        <dbReference type="Google" id="ProtNLM"/>
    </source>
</evidence>
<feature type="transmembrane region" description="Helical" evidence="2">
    <location>
        <begin position="266"/>
        <end position="287"/>
    </location>
</feature>
<protein>
    <recommendedName>
        <fullName evidence="5">G-protein coupled receptors family 1 profile domain-containing protein</fullName>
    </recommendedName>
</protein>
<evidence type="ECO:0000256" key="1">
    <source>
        <dbReference type="SAM" id="MobiDB-lite"/>
    </source>
</evidence>
<feature type="transmembrane region" description="Helical" evidence="2">
    <location>
        <begin position="222"/>
        <end position="246"/>
    </location>
</feature>
<evidence type="ECO:0000256" key="2">
    <source>
        <dbReference type="SAM" id="Phobius"/>
    </source>
</evidence>
<organism evidence="3 4">
    <name type="scientific">Fasciolopsis buskii</name>
    <dbReference type="NCBI Taxonomy" id="27845"/>
    <lineage>
        <taxon>Eukaryota</taxon>
        <taxon>Metazoa</taxon>
        <taxon>Spiralia</taxon>
        <taxon>Lophotrochozoa</taxon>
        <taxon>Platyhelminthes</taxon>
        <taxon>Trematoda</taxon>
        <taxon>Digenea</taxon>
        <taxon>Plagiorchiida</taxon>
        <taxon>Echinostomata</taxon>
        <taxon>Echinostomatoidea</taxon>
        <taxon>Fasciolidae</taxon>
        <taxon>Fasciolopsis</taxon>
    </lineage>
</organism>
<dbReference type="SUPFAM" id="SSF81321">
    <property type="entry name" value="Family A G protein-coupled receptor-like"/>
    <property type="match status" value="1"/>
</dbReference>
<gene>
    <name evidence="3" type="ORF">FBUS_05569</name>
</gene>
<keyword evidence="2" id="KW-1133">Transmembrane helix</keyword>
<reference evidence="3" key="1">
    <citation type="submission" date="2019-05" db="EMBL/GenBank/DDBJ databases">
        <title>Annotation for the trematode Fasciolopsis buski.</title>
        <authorList>
            <person name="Choi Y.-J."/>
        </authorList>
    </citation>
    <scope>NUCLEOTIDE SEQUENCE</scope>
    <source>
        <strain evidence="3">HT</strain>
        <tissue evidence="3">Whole worm</tissue>
    </source>
</reference>
<keyword evidence="4" id="KW-1185">Reference proteome</keyword>
<feature type="transmembrane region" description="Helical" evidence="2">
    <location>
        <begin position="145"/>
        <end position="168"/>
    </location>
</feature>
<dbReference type="PANTHER" id="PTHR46641:SF2">
    <property type="entry name" value="FMRFAMIDE RECEPTOR"/>
    <property type="match status" value="1"/>
</dbReference>
<keyword evidence="2" id="KW-0472">Membrane</keyword>
<dbReference type="InterPro" id="IPR052954">
    <property type="entry name" value="GPCR-Ligand_Int"/>
</dbReference>
<comment type="caution">
    <text evidence="3">The sequence shown here is derived from an EMBL/GenBank/DDBJ whole genome shotgun (WGS) entry which is preliminary data.</text>
</comment>
<dbReference type="EMBL" id="LUCM01004646">
    <property type="protein sequence ID" value="KAA0194052.1"/>
    <property type="molecule type" value="Genomic_DNA"/>
</dbReference>
<dbReference type="Gene3D" id="1.20.1070.10">
    <property type="entry name" value="Rhodopsin 7-helix transmembrane proteins"/>
    <property type="match status" value="1"/>
</dbReference>
<feature type="transmembrane region" description="Helical" evidence="2">
    <location>
        <begin position="180"/>
        <end position="201"/>
    </location>
</feature>
<keyword evidence="2" id="KW-0812">Transmembrane</keyword>
<feature type="region of interest" description="Disordered" evidence="1">
    <location>
        <begin position="402"/>
        <end position="426"/>
    </location>
</feature>
<dbReference type="OrthoDB" id="10011262at2759"/>